<reference evidence="1" key="1">
    <citation type="submission" date="2021-03" db="EMBL/GenBank/DDBJ databases">
        <title>Draft genome sequence of rust myrtle Austropuccinia psidii MF-1, a brazilian biotype.</title>
        <authorList>
            <person name="Quecine M.C."/>
            <person name="Pachon D.M.R."/>
            <person name="Bonatelli M.L."/>
            <person name="Correr F.H."/>
            <person name="Franceschini L.M."/>
            <person name="Leite T.F."/>
            <person name="Margarido G.R.A."/>
            <person name="Almeida C.A."/>
            <person name="Ferrarezi J.A."/>
            <person name="Labate C.A."/>
        </authorList>
    </citation>
    <scope>NUCLEOTIDE SEQUENCE</scope>
    <source>
        <strain evidence="1">MF-1</strain>
    </source>
</reference>
<protein>
    <recommendedName>
        <fullName evidence="3">Integrase zinc-binding domain-containing protein</fullName>
    </recommendedName>
</protein>
<dbReference type="EMBL" id="AVOT02002829">
    <property type="protein sequence ID" value="MBW0471673.1"/>
    <property type="molecule type" value="Genomic_DNA"/>
</dbReference>
<dbReference type="Proteomes" id="UP000765509">
    <property type="component" value="Unassembled WGS sequence"/>
</dbReference>
<accession>A0A9Q3BV70</accession>
<keyword evidence="2" id="KW-1185">Reference proteome</keyword>
<evidence type="ECO:0008006" key="3">
    <source>
        <dbReference type="Google" id="ProtNLM"/>
    </source>
</evidence>
<dbReference type="OrthoDB" id="2273864at2759"/>
<sequence>MWQTDVSDYCKTCDRCQKANQSTGKRSGNMIKIHKPSKAWELVHIDWVTALPPGGDRGYNACIGSFEKLSKTPIFIPCHKDNTAMDTPLLMWNRAISWTAIFTNIISDRDPELI</sequence>
<organism evidence="1 2">
    <name type="scientific">Austropuccinia psidii MF-1</name>
    <dbReference type="NCBI Taxonomy" id="1389203"/>
    <lineage>
        <taxon>Eukaryota</taxon>
        <taxon>Fungi</taxon>
        <taxon>Dikarya</taxon>
        <taxon>Basidiomycota</taxon>
        <taxon>Pucciniomycotina</taxon>
        <taxon>Pucciniomycetes</taxon>
        <taxon>Pucciniales</taxon>
        <taxon>Sphaerophragmiaceae</taxon>
        <taxon>Austropuccinia</taxon>
    </lineage>
</organism>
<dbReference type="AlphaFoldDB" id="A0A9Q3BV70"/>
<proteinExistence type="predicted"/>
<evidence type="ECO:0000313" key="2">
    <source>
        <dbReference type="Proteomes" id="UP000765509"/>
    </source>
</evidence>
<comment type="caution">
    <text evidence="1">The sequence shown here is derived from an EMBL/GenBank/DDBJ whole genome shotgun (WGS) entry which is preliminary data.</text>
</comment>
<dbReference type="Gene3D" id="3.30.420.10">
    <property type="entry name" value="Ribonuclease H-like superfamily/Ribonuclease H"/>
    <property type="match status" value="1"/>
</dbReference>
<dbReference type="InterPro" id="IPR012337">
    <property type="entry name" value="RNaseH-like_sf"/>
</dbReference>
<name>A0A9Q3BV70_9BASI</name>
<gene>
    <name evidence="1" type="ORF">O181_011388</name>
</gene>
<dbReference type="GO" id="GO:0003676">
    <property type="term" value="F:nucleic acid binding"/>
    <property type="evidence" value="ECO:0007669"/>
    <property type="project" value="InterPro"/>
</dbReference>
<evidence type="ECO:0000313" key="1">
    <source>
        <dbReference type="EMBL" id="MBW0471673.1"/>
    </source>
</evidence>
<dbReference type="SUPFAM" id="SSF53098">
    <property type="entry name" value="Ribonuclease H-like"/>
    <property type="match status" value="1"/>
</dbReference>
<dbReference type="InterPro" id="IPR036397">
    <property type="entry name" value="RNaseH_sf"/>
</dbReference>